<dbReference type="CDD" id="cd18791">
    <property type="entry name" value="SF2_C_RHA"/>
    <property type="match status" value="1"/>
</dbReference>
<dbReference type="EMBL" id="AFBP01000012">
    <property type="protein sequence ID" value="EGG56901.1"/>
    <property type="molecule type" value="Genomic_DNA"/>
</dbReference>
<dbReference type="InterPro" id="IPR010222">
    <property type="entry name" value="RNA_helicase_HrpA"/>
</dbReference>
<dbReference type="Pfam" id="PF11898">
    <property type="entry name" value="DUF3418"/>
    <property type="match status" value="1"/>
</dbReference>
<keyword evidence="1" id="KW-0547">Nucleotide-binding</keyword>
<dbReference type="GO" id="GO:0016787">
    <property type="term" value="F:hydrolase activity"/>
    <property type="evidence" value="ECO:0007669"/>
    <property type="project" value="UniProtKB-KW"/>
</dbReference>
<dbReference type="InterPro" id="IPR011545">
    <property type="entry name" value="DEAD/DEAH_box_helicase_dom"/>
</dbReference>
<dbReference type="InterPro" id="IPR048333">
    <property type="entry name" value="HA2_WH"/>
</dbReference>
<dbReference type="InterPro" id="IPR007502">
    <property type="entry name" value="Helicase-assoc_dom"/>
</dbReference>
<organism evidence="8 9">
    <name type="scientific">Parasutterella excrementihominis YIT 11859</name>
    <dbReference type="NCBI Taxonomy" id="762966"/>
    <lineage>
        <taxon>Bacteria</taxon>
        <taxon>Pseudomonadati</taxon>
        <taxon>Pseudomonadota</taxon>
        <taxon>Betaproteobacteria</taxon>
        <taxon>Burkholderiales</taxon>
        <taxon>Sutterellaceae</taxon>
        <taxon>Parasutterella</taxon>
    </lineage>
</organism>
<sequence length="1389" mass="157543">MRDKEPGTMAGDLRVLKAKLLEARKAEKKPQAVSQKQEPPRTKLTLKKKTPAASSGASAASKSAEVKASAQKKNPAEPSKRPAPKGKGTSLKGLSDLRVLRNQINAPQEQKDINESKKPAASEKKPSRALVKVGNEVLRNIPPKLELQESLPVSERADEIAEAIKNNQVVIVSGETGSGKTTQLPKIAMMVGRGQKGLIGHTQPRRIAATSIAKRISEEMDAEVGQVAGYKIRFKDELEPGATIKLMTDGILLAETQRDRLLKAYDTIIIDEAHERSLNIDFLLGYLREILPKRPDLKLIITSATIDSERFAKHFESVNKKPVPSINVSGRLYPVQIRYRPVQDEEENDDRTLMQAIADACDELMGAGSGDILVFLPGEREIREAAEALSPAARKGVEILPLFSRLSIEEQDRIFKTDGRRRIVLATNIAETSLTVPGIRYVVDTGLARVKRYSYRNKVEQLQIEPISQAAAKQRAGRCGRVANGICIRLYDEKDFEKRPEFTDPEILRSSLATVILRMKSLHLTDVREFPFVQAPLQRAITDGYDLLIELNAVKERGGELTPVGKELARLPLDARLARMLQAAAENQALAEVLIIASAISIQDPRERPLDAQDKAAAAHKKFADEKSDFLSLIKLWNWTQDAIANKESNRLLEQKFRQNYLSVKRLREWRDVYRQLKELTQEMGWRLNTAPATYEQLHKALLSGLLGNIGMKDVQADYKTPPYIGARGIKFWSWPGSSLAKKGGKWIMASEIVETTRLFARTLANLEPEWIEKVGSHLIKKSWSDPHWEKKAGNVIALEKGTLYGLPVYTERKVDFSRKDPKTSREIFIRRALVEEELESQAPFWQHNVAMINNIREMEHKSRRPDVLVDDSMIYEFYDKKISQGVVNQQTFDKWREKAEAENPKLLFLQKSDLMRHDAAGITIEYFPKKLEIAGIPMALNYNFDPGSPRDGVTMTVPLYALNQLDPVRLEWLVPGMVKEKVQMLLKSLPQRLRRHFVPLPDWAKSFAQRHEVPDGDLIELLIKEAREQFRIDIQKSDFKFEMLPPHLSMNYKVVDEHGRQLAMSRSIPQLRSELSTEARKTFQNIASQDSKVAEDLQDEITEWNFGELPDVMEIKKKGISLIGHPALVDKGEYCSLEVFDDPDQAARIHRRGLIRLIRLGLKEQIKYLDKNLKSMQTTQIQGASIVSLRKAFPSFEELKQDVIDASIETAAFTGELPVNEEQFRETIANVKEKLGLLTLELARLLSSIVSEAALAQQKLNSIKSYKEVSEDITAQLSDLFPSHFLLTIPFSQLRHYPRYMKAIQVRIDRLKNDPGRDAERMAEIRQLTVNYKRELSARRGVYDAKLVEFGNMLQELRVSLFAQELRTPMPVSVKRLNKMWDAILREH</sequence>
<feature type="domain" description="Helicase ATP-binding" evidence="6">
    <location>
        <begin position="161"/>
        <end position="324"/>
    </location>
</feature>
<dbReference type="SMART" id="SM00490">
    <property type="entry name" value="HELICc"/>
    <property type="match status" value="1"/>
</dbReference>
<feature type="compositionally biased region" description="Basic and acidic residues" evidence="5">
    <location>
        <begin position="109"/>
        <end position="126"/>
    </location>
</feature>
<dbReference type="GO" id="GO:0005524">
    <property type="term" value="F:ATP binding"/>
    <property type="evidence" value="ECO:0007669"/>
    <property type="project" value="UniProtKB-KW"/>
</dbReference>
<dbReference type="PANTHER" id="PTHR18934:SF99">
    <property type="entry name" value="ATP-DEPENDENT RNA HELICASE DHX37-RELATED"/>
    <property type="match status" value="1"/>
</dbReference>
<dbReference type="OrthoDB" id="9805617at2"/>
<keyword evidence="3 8" id="KW-0347">Helicase</keyword>
<proteinExistence type="predicted"/>
<dbReference type="PROSITE" id="PS51192">
    <property type="entry name" value="HELICASE_ATP_BIND_1"/>
    <property type="match status" value="1"/>
</dbReference>
<feature type="domain" description="Helicase C-terminal" evidence="7">
    <location>
        <begin position="352"/>
        <end position="523"/>
    </location>
</feature>
<dbReference type="HOGENOM" id="CLU_001832_3_2_4"/>
<evidence type="ECO:0000256" key="3">
    <source>
        <dbReference type="ARBA" id="ARBA00022806"/>
    </source>
</evidence>
<reference evidence="8 9" key="1">
    <citation type="submission" date="2011-02" db="EMBL/GenBank/DDBJ databases">
        <authorList>
            <person name="Weinstock G."/>
            <person name="Sodergren E."/>
            <person name="Clifton S."/>
            <person name="Fulton L."/>
            <person name="Fulton B."/>
            <person name="Courtney L."/>
            <person name="Fronick C."/>
            <person name="Harrison M."/>
            <person name="Strong C."/>
            <person name="Farmer C."/>
            <person name="Delahaunty K."/>
            <person name="Markovic C."/>
            <person name="Hall O."/>
            <person name="Minx P."/>
            <person name="Tomlinson C."/>
            <person name="Mitreva M."/>
            <person name="Hou S."/>
            <person name="Chen J."/>
            <person name="Wollam A."/>
            <person name="Pepin K.H."/>
            <person name="Johnson M."/>
            <person name="Bhonagiri V."/>
            <person name="Zhang X."/>
            <person name="Suruliraj S."/>
            <person name="Warren W."/>
            <person name="Chinwalla A."/>
            <person name="Mardis E.R."/>
            <person name="Wilson R.K."/>
        </authorList>
    </citation>
    <scope>NUCLEOTIDE SEQUENCE [LARGE SCALE GENOMIC DNA]</scope>
    <source>
        <strain evidence="8 9">YIT 11859</strain>
    </source>
</reference>
<dbReference type="GeneID" id="43348007"/>
<dbReference type="GO" id="GO:0003724">
    <property type="term" value="F:RNA helicase activity"/>
    <property type="evidence" value="ECO:0007669"/>
    <property type="project" value="InterPro"/>
</dbReference>
<dbReference type="PANTHER" id="PTHR18934">
    <property type="entry name" value="ATP-DEPENDENT RNA HELICASE"/>
    <property type="match status" value="1"/>
</dbReference>
<dbReference type="InterPro" id="IPR024590">
    <property type="entry name" value="HrpA_C"/>
</dbReference>
<evidence type="ECO:0000256" key="4">
    <source>
        <dbReference type="ARBA" id="ARBA00022840"/>
    </source>
</evidence>
<dbReference type="PROSITE" id="PS51194">
    <property type="entry name" value="HELICASE_CTER"/>
    <property type="match status" value="1"/>
</dbReference>
<gene>
    <name evidence="8" type="ORF">HMPREF9439_00498</name>
</gene>
<dbReference type="InterPro" id="IPR027417">
    <property type="entry name" value="P-loop_NTPase"/>
</dbReference>
<keyword evidence="2" id="KW-0378">Hydrolase</keyword>
<evidence type="ECO:0000259" key="6">
    <source>
        <dbReference type="PROSITE" id="PS51192"/>
    </source>
</evidence>
<feature type="compositionally biased region" description="Low complexity" evidence="5">
    <location>
        <begin position="51"/>
        <end position="73"/>
    </location>
</feature>
<dbReference type="FunFam" id="1.20.120.1080:FF:000005">
    <property type="entry name" value="ATP-dependent helicase HrpA"/>
    <property type="match status" value="1"/>
</dbReference>
<feature type="region of interest" description="Disordered" evidence="5">
    <location>
        <begin position="21"/>
        <end position="128"/>
    </location>
</feature>
<evidence type="ECO:0000256" key="5">
    <source>
        <dbReference type="SAM" id="MobiDB-lite"/>
    </source>
</evidence>
<dbReference type="Pfam" id="PF04408">
    <property type="entry name" value="WHD_HA2"/>
    <property type="match status" value="1"/>
</dbReference>
<dbReference type="Pfam" id="PF07717">
    <property type="entry name" value="OB_NTP_bind"/>
    <property type="match status" value="1"/>
</dbReference>
<dbReference type="InterPro" id="IPR003593">
    <property type="entry name" value="AAA+_ATPase"/>
</dbReference>
<evidence type="ECO:0000313" key="9">
    <source>
        <dbReference type="Proteomes" id="UP000005156"/>
    </source>
</evidence>
<dbReference type="SMART" id="SM00382">
    <property type="entry name" value="AAA"/>
    <property type="match status" value="1"/>
</dbReference>
<dbReference type="Gene3D" id="1.20.120.1080">
    <property type="match status" value="1"/>
</dbReference>
<dbReference type="SMART" id="SM00847">
    <property type="entry name" value="HA2"/>
    <property type="match status" value="1"/>
</dbReference>
<dbReference type="RefSeq" id="WP_008863552.1">
    <property type="nucleotide sequence ID" value="NZ_GL883685.1"/>
</dbReference>
<dbReference type="Pfam" id="PF21010">
    <property type="entry name" value="HA2_C"/>
    <property type="match status" value="1"/>
</dbReference>
<dbReference type="SUPFAM" id="SSF52540">
    <property type="entry name" value="P-loop containing nucleoside triphosphate hydrolases"/>
    <property type="match status" value="1"/>
</dbReference>
<comment type="caution">
    <text evidence="8">The sequence shown here is derived from an EMBL/GenBank/DDBJ whole genome shotgun (WGS) entry which is preliminary data.</text>
</comment>
<feature type="compositionally biased region" description="Basic and acidic residues" evidence="5">
    <location>
        <begin position="21"/>
        <end position="30"/>
    </location>
</feature>
<dbReference type="GO" id="GO:0003723">
    <property type="term" value="F:RNA binding"/>
    <property type="evidence" value="ECO:0007669"/>
    <property type="project" value="TreeGrafter"/>
</dbReference>
<dbReference type="Gene3D" id="3.40.50.300">
    <property type="entry name" value="P-loop containing nucleotide triphosphate hydrolases"/>
    <property type="match status" value="2"/>
</dbReference>
<dbReference type="Proteomes" id="UP000005156">
    <property type="component" value="Unassembled WGS sequence"/>
</dbReference>
<evidence type="ECO:0000259" key="7">
    <source>
        <dbReference type="PROSITE" id="PS51194"/>
    </source>
</evidence>
<dbReference type="InterPro" id="IPR011709">
    <property type="entry name" value="DEAD-box_helicase_OB_fold"/>
</dbReference>
<protein>
    <submittedName>
        <fullName evidence="8">ATP-dependent helicase HrpA</fullName>
    </submittedName>
</protein>
<dbReference type="Pfam" id="PF00271">
    <property type="entry name" value="Helicase_C"/>
    <property type="match status" value="1"/>
</dbReference>
<dbReference type="SMART" id="SM00487">
    <property type="entry name" value="DEXDc"/>
    <property type="match status" value="1"/>
</dbReference>
<dbReference type="NCBIfam" id="TIGR01967">
    <property type="entry name" value="DEAH_box_HrpA"/>
    <property type="match status" value="1"/>
</dbReference>
<keyword evidence="4" id="KW-0067">ATP-binding</keyword>
<dbReference type="eggNOG" id="COG1643">
    <property type="taxonomic scope" value="Bacteria"/>
</dbReference>
<dbReference type="InterPro" id="IPR001650">
    <property type="entry name" value="Helicase_C-like"/>
</dbReference>
<accession>F3QHV1</accession>
<keyword evidence="9" id="KW-1185">Reference proteome</keyword>
<evidence type="ECO:0000256" key="1">
    <source>
        <dbReference type="ARBA" id="ARBA00022741"/>
    </source>
</evidence>
<dbReference type="InterPro" id="IPR014001">
    <property type="entry name" value="Helicase_ATP-bd"/>
</dbReference>
<name>F3QHV1_9BURK</name>
<evidence type="ECO:0000256" key="2">
    <source>
        <dbReference type="ARBA" id="ARBA00022801"/>
    </source>
</evidence>
<dbReference type="Pfam" id="PF00270">
    <property type="entry name" value="DEAD"/>
    <property type="match status" value="1"/>
</dbReference>
<evidence type="ECO:0000313" key="8">
    <source>
        <dbReference type="EMBL" id="EGG56901.1"/>
    </source>
</evidence>